<accession>A0A9N9IS05</accession>
<evidence type="ECO:0000313" key="1">
    <source>
        <dbReference type="EMBL" id="CAG8747342.1"/>
    </source>
</evidence>
<keyword evidence="2" id="KW-1185">Reference proteome</keyword>
<protein>
    <submittedName>
        <fullName evidence="1">13794_t:CDS:1</fullName>
    </submittedName>
</protein>
<gene>
    <name evidence="1" type="ORF">FCALED_LOCUS16057</name>
</gene>
<proteinExistence type="predicted"/>
<dbReference type="Proteomes" id="UP000789570">
    <property type="component" value="Unassembled WGS sequence"/>
</dbReference>
<dbReference type="OrthoDB" id="2462203at2759"/>
<evidence type="ECO:0000313" key="2">
    <source>
        <dbReference type="Proteomes" id="UP000789570"/>
    </source>
</evidence>
<dbReference type="AlphaFoldDB" id="A0A9N9IS05"/>
<dbReference type="EMBL" id="CAJVPQ010017038">
    <property type="protein sequence ID" value="CAG8747342.1"/>
    <property type="molecule type" value="Genomic_DNA"/>
</dbReference>
<comment type="caution">
    <text evidence="1">The sequence shown here is derived from an EMBL/GenBank/DDBJ whole genome shotgun (WGS) entry which is preliminary data.</text>
</comment>
<sequence length="74" mass="8860">IQMFLREYIDKLFDETLKVLKKRKRSYSNQYALEKTPFNALKWALIGYNGPIKEVVKRACHQRSAISFNHQEEK</sequence>
<name>A0A9N9IS05_9GLOM</name>
<organism evidence="1 2">
    <name type="scientific">Funneliformis caledonium</name>
    <dbReference type="NCBI Taxonomy" id="1117310"/>
    <lineage>
        <taxon>Eukaryota</taxon>
        <taxon>Fungi</taxon>
        <taxon>Fungi incertae sedis</taxon>
        <taxon>Mucoromycota</taxon>
        <taxon>Glomeromycotina</taxon>
        <taxon>Glomeromycetes</taxon>
        <taxon>Glomerales</taxon>
        <taxon>Glomeraceae</taxon>
        <taxon>Funneliformis</taxon>
    </lineage>
</organism>
<reference evidence="1" key="1">
    <citation type="submission" date="2021-06" db="EMBL/GenBank/DDBJ databases">
        <authorList>
            <person name="Kallberg Y."/>
            <person name="Tangrot J."/>
            <person name="Rosling A."/>
        </authorList>
    </citation>
    <scope>NUCLEOTIDE SEQUENCE</scope>
    <source>
        <strain evidence="1">UK204</strain>
    </source>
</reference>
<feature type="non-terminal residue" evidence="1">
    <location>
        <position position="1"/>
    </location>
</feature>